<evidence type="ECO:0000313" key="2">
    <source>
        <dbReference type="EMBL" id="KAL2807838.1"/>
    </source>
</evidence>
<comment type="caution">
    <text evidence="2">The sequence shown here is derived from an EMBL/GenBank/DDBJ whole genome shotgun (WGS) entry which is preliminary data.</text>
</comment>
<keyword evidence="3" id="KW-1185">Reference proteome</keyword>
<sequence length="52" mass="5727">MRLQGPFYNPTNRNSKNTLHRACRRPVGIATKPRGEAFQLPPSGANGRSSSM</sequence>
<dbReference type="Proteomes" id="UP001610334">
    <property type="component" value="Unassembled WGS sequence"/>
</dbReference>
<name>A0ABR4GZ27_9EURO</name>
<accession>A0ABR4GZ27</accession>
<feature type="region of interest" description="Disordered" evidence="1">
    <location>
        <begin position="29"/>
        <end position="52"/>
    </location>
</feature>
<organism evidence="2 3">
    <name type="scientific">Aspergillus granulosus</name>
    <dbReference type="NCBI Taxonomy" id="176169"/>
    <lineage>
        <taxon>Eukaryota</taxon>
        <taxon>Fungi</taxon>
        <taxon>Dikarya</taxon>
        <taxon>Ascomycota</taxon>
        <taxon>Pezizomycotina</taxon>
        <taxon>Eurotiomycetes</taxon>
        <taxon>Eurotiomycetidae</taxon>
        <taxon>Eurotiales</taxon>
        <taxon>Aspergillaceae</taxon>
        <taxon>Aspergillus</taxon>
        <taxon>Aspergillus subgen. Nidulantes</taxon>
    </lineage>
</organism>
<evidence type="ECO:0000313" key="3">
    <source>
        <dbReference type="Proteomes" id="UP001610334"/>
    </source>
</evidence>
<proteinExistence type="predicted"/>
<protein>
    <submittedName>
        <fullName evidence="2">Uncharacterized protein</fullName>
    </submittedName>
</protein>
<reference evidence="2 3" key="1">
    <citation type="submission" date="2024-07" db="EMBL/GenBank/DDBJ databases">
        <title>Section-level genome sequencing and comparative genomics of Aspergillus sections Usti and Cavernicolus.</title>
        <authorList>
            <consortium name="Lawrence Berkeley National Laboratory"/>
            <person name="Nybo J.L."/>
            <person name="Vesth T.C."/>
            <person name="Theobald S."/>
            <person name="Frisvad J.C."/>
            <person name="Larsen T.O."/>
            <person name="Kjaerboelling I."/>
            <person name="Rothschild-Mancinelli K."/>
            <person name="Lyhne E.K."/>
            <person name="Kogle M.E."/>
            <person name="Barry K."/>
            <person name="Clum A."/>
            <person name="Na H."/>
            <person name="Ledsgaard L."/>
            <person name="Lin J."/>
            <person name="Lipzen A."/>
            <person name="Kuo A."/>
            <person name="Riley R."/>
            <person name="Mondo S."/>
            <person name="Labutti K."/>
            <person name="Haridas S."/>
            <person name="Pangalinan J."/>
            <person name="Salamov A.A."/>
            <person name="Simmons B.A."/>
            <person name="Magnuson J.K."/>
            <person name="Chen J."/>
            <person name="Drula E."/>
            <person name="Henrissat B."/>
            <person name="Wiebenga A."/>
            <person name="Lubbers R.J."/>
            <person name="Gomes A.C."/>
            <person name="Makela M.R."/>
            <person name="Stajich J."/>
            <person name="Grigoriev I.V."/>
            <person name="Mortensen U.H."/>
            <person name="De Vries R.P."/>
            <person name="Baker S.E."/>
            <person name="Andersen M.R."/>
        </authorList>
    </citation>
    <scope>NUCLEOTIDE SEQUENCE [LARGE SCALE GENOMIC DNA]</scope>
    <source>
        <strain evidence="2 3">CBS 588.65</strain>
    </source>
</reference>
<evidence type="ECO:0000256" key="1">
    <source>
        <dbReference type="SAM" id="MobiDB-lite"/>
    </source>
</evidence>
<gene>
    <name evidence="2" type="ORF">BJX63DRAFT_411149</name>
</gene>
<dbReference type="EMBL" id="JBFXLT010000129">
    <property type="protein sequence ID" value="KAL2807838.1"/>
    <property type="molecule type" value="Genomic_DNA"/>
</dbReference>